<dbReference type="Gene3D" id="3.40.50.2000">
    <property type="entry name" value="Glycogen Phosphorylase B"/>
    <property type="match status" value="1"/>
</dbReference>
<evidence type="ECO:0000256" key="2">
    <source>
        <dbReference type="PIRSR" id="PIRSR620023-2"/>
    </source>
</evidence>
<comment type="caution">
    <text evidence="3">The sequence shown here is derived from an EMBL/GenBank/DDBJ whole genome shotgun (WGS) entry which is preliminary data.</text>
</comment>
<keyword evidence="3" id="KW-0378">Hydrolase</keyword>
<keyword evidence="4" id="KW-1185">Reference proteome</keyword>
<dbReference type="RefSeq" id="WP_226755214.1">
    <property type="nucleotide sequence ID" value="NZ_JAJATW010000025.1"/>
</dbReference>
<reference evidence="3" key="1">
    <citation type="submission" date="2021-10" db="EMBL/GenBank/DDBJ databases">
        <title>Marinomonas pontica sp. nov., isolated from the Black Sea.</title>
        <authorList>
            <person name="Zhao L.-H."/>
            <person name="Xue J.-H."/>
        </authorList>
    </citation>
    <scope>NUCLEOTIDE SEQUENCE</scope>
    <source>
        <strain evidence="3">E8</strain>
    </source>
</reference>
<dbReference type="GO" id="GO:0016787">
    <property type="term" value="F:hydrolase activity"/>
    <property type="evidence" value="ECO:0007669"/>
    <property type="project" value="UniProtKB-KW"/>
</dbReference>
<feature type="active site" description="Proton acceptor" evidence="1">
    <location>
        <position position="17"/>
    </location>
</feature>
<sequence length="323" mass="35326">MKALIRADASVDIGMGHRVRCQALAQALVELGWTCCFVVDRRYQAFAAANDYFIDSEAECLALASNADLMILDHYGYLADDITALFQAQPNLLVLDDMNDRGDFSAKWVLNPINQTYSANVEHALIGSQYALLRPEFLARSTQFNHASNQLLITLGGTDPLALTLPILQALNARGFLMTDIQVLLGSSAKNADAVKRFCQDHAIALEQGLSDVTPLMGRAKMAISAAGSTLYELACLGVPTIFAQVADNQTRSLQQHVPLGWCDSMRFDTLSENERRAQTEALVKTVVAKWQDDRWLRTARDTALSLVDGRGAARVANCVTSS</sequence>
<feature type="binding site" evidence="2">
    <location>
        <position position="134"/>
    </location>
    <ligand>
        <name>substrate</name>
    </ligand>
</feature>
<dbReference type="Gene3D" id="3.40.50.11190">
    <property type="match status" value="1"/>
</dbReference>
<dbReference type="AlphaFoldDB" id="A0A9X1LDR6"/>
<evidence type="ECO:0000256" key="1">
    <source>
        <dbReference type="PIRSR" id="PIRSR620023-1"/>
    </source>
</evidence>
<dbReference type="EMBL" id="JAJATW010000025">
    <property type="protein sequence ID" value="MCB5162867.1"/>
    <property type="molecule type" value="Genomic_DNA"/>
</dbReference>
<dbReference type="InterPro" id="IPR020023">
    <property type="entry name" value="PseG"/>
</dbReference>
<evidence type="ECO:0000313" key="4">
    <source>
        <dbReference type="Proteomes" id="UP001139095"/>
    </source>
</evidence>
<gene>
    <name evidence="3" type="primary">pseG</name>
    <name evidence="3" type="ORF">LG368_13290</name>
</gene>
<dbReference type="Proteomes" id="UP001139095">
    <property type="component" value="Unassembled WGS sequence"/>
</dbReference>
<protein>
    <submittedName>
        <fullName evidence="3">UDP-2,4-diacetamido-2,4, 6-trideoxy-beta-L-altropyranose hydrolase</fullName>
        <ecNumber evidence="3">3.6.1.57</ecNumber>
    </submittedName>
</protein>
<evidence type="ECO:0000313" key="3">
    <source>
        <dbReference type="EMBL" id="MCB5162867.1"/>
    </source>
</evidence>
<proteinExistence type="predicted"/>
<dbReference type="EC" id="3.6.1.57" evidence="3"/>
<dbReference type="SUPFAM" id="SSF53756">
    <property type="entry name" value="UDP-Glycosyltransferase/glycogen phosphorylase"/>
    <property type="match status" value="1"/>
</dbReference>
<organism evidence="3 4">
    <name type="scientific">Marinomonas algarum</name>
    <dbReference type="NCBI Taxonomy" id="2883105"/>
    <lineage>
        <taxon>Bacteria</taxon>
        <taxon>Pseudomonadati</taxon>
        <taxon>Pseudomonadota</taxon>
        <taxon>Gammaproteobacteria</taxon>
        <taxon>Oceanospirillales</taxon>
        <taxon>Oceanospirillaceae</taxon>
        <taxon>Marinomonas</taxon>
    </lineage>
</organism>
<feature type="binding site" evidence="2">
    <location>
        <position position="233"/>
    </location>
    <ligand>
        <name>substrate</name>
    </ligand>
</feature>
<dbReference type="NCBIfam" id="TIGR03590">
    <property type="entry name" value="PseG"/>
    <property type="match status" value="1"/>
</dbReference>
<name>A0A9X1LDR6_9GAMM</name>
<accession>A0A9X1LDR6</accession>